<keyword evidence="2" id="KW-1185">Reference proteome</keyword>
<gene>
    <name evidence="1" type="ORF">KC19_8G021500</name>
</gene>
<dbReference type="AlphaFoldDB" id="A0A8T0GWA9"/>
<name>A0A8T0GWA9_CERPU</name>
<comment type="caution">
    <text evidence="1">The sequence shown here is derived from an EMBL/GenBank/DDBJ whole genome shotgun (WGS) entry which is preliminary data.</text>
</comment>
<reference evidence="1" key="1">
    <citation type="submission" date="2020-06" db="EMBL/GenBank/DDBJ databases">
        <title>WGS assembly of Ceratodon purpureus strain R40.</title>
        <authorList>
            <person name="Carey S.B."/>
            <person name="Jenkins J."/>
            <person name="Shu S."/>
            <person name="Lovell J.T."/>
            <person name="Sreedasyam A."/>
            <person name="Maumus F."/>
            <person name="Tiley G.P."/>
            <person name="Fernandez-Pozo N."/>
            <person name="Barry K."/>
            <person name="Chen C."/>
            <person name="Wang M."/>
            <person name="Lipzen A."/>
            <person name="Daum C."/>
            <person name="Saski C.A."/>
            <person name="Payton A.C."/>
            <person name="Mcbreen J.C."/>
            <person name="Conrad R.E."/>
            <person name="Kollar L.M."/>
            <person name="Olsson S."/>
            <person name="Huttunen S."/>
            <person name="Landis J.B."/>
            <person name="Wickett N.J."/>
            <person name="Johnson M.G."/>
            <person name="Rensing S.A."/>
            <person name="Grimwood J."/>
            <person name="Schmutz J."/>
            <person name="Mcdaniel S.F."/>
        </authorList>
    </citation>
    <scope>NUCLEOTIDE SEQUENCE</scope>
    <source>
        <strain evidence="1">R40</strain>
    </source>
</reference>
<proteinExistence type="predicted"/>
<accession>A0A8T0GWA9</accession>
<dbReference type="EMBL" id="CM026429">
    <property type="protein sequence ID" value="KAG0563320.1"/>
    <property type="molecule type" value="Genomic_DNA"/>
</dbReference>
<evidence type="ECO:0000313" key="2">
    <source>
        <dbReference type="Proteomes" id="UP000822688"/>
    </source>
</evidence>
<protein>
    <submittedName>
        <fullName evidence="1">Uncharacterized protein</fullName>
    </submittedName>
</protein>
<dbReference type="Proteomes" id="UP000822688">
    <property type="component" value="Chromosome 8"/>
</dbReference>
<sequence>MSSRPMFGNIRCSKLFNKNPCCSMKPPSKPLWNLGHPVKQPSPAREFCEANAVILSFARRERRVAYTIKMALGEHIRDASLLLERL</sequence>
<organism evidence="1 2">
    <name type="scientific">Ceratodon purpureus</name>
    <name type="common">Fire moss</name>
    <name type="synonym">Dicranum purpureum</name>
    <dbReference type="NCBI Taxonomy" id="3225"/>
    <lineage>
        <taxon>Eukaryota</taxon>
        <taxon>Viridiplantae</taxon>
        <taxon>Streptophyta</taxon>
        <taxon>Embryophyta</taxon>
        <taxon>Bryophyta</taxon>
        <taxon>Bryophytina</taxon>
        <taxon>Bryopsida</taxon>
        <taxon>Dicranidae</taxon>
        <taxon>Pseudoditrichales</taxon>
        <taxon>Ditrichaceae</taxon>
        <taxon>Ceratodon</taxon>
    </lineage>
</organism>
<evidence type="ECO:0000313" key="1">
    <source>
        <dbReference type="EMBL" id="KAG0563320.1"/>
    </source>
</evidence>